<accession>A0A080N6N0</accession>
<protein>
    <submittedName>
        <fullName evidence="2">Uncharacterized protein</fullName>
    </submittedName>
</protein>
<keyword evidence="1" id="KW-1133">Transmembrane helix</keyword>
<sequence>MSDRLRSALIITLEVLVFLTFTALTVIGQRMLSWQGLGLECIGLAGVVGVIWFYNHTHK</sequence>
<dbReference type="AlphaFoldDB" id="A0A080N6N0"/>
<dbReference type="EMBL" id="ATLK01000001">
    <property type="protein sequence ID" value="KFF31759.1"/>
    <property type="molecule type" value="Genomic_DNA"/>
</dbReference>
<dbReference type="InterPro" id="IPR054198">
    <property type="entry name" value="DUF6903"/>
</dbReference>
<evidence type="ECO:0000313" key="2">
    <source>
        <dbReference type="EMBL" id="KFF31759.1"/>
    </source>
</evidence>
<evidence type="ECO:0000313" key="3">
    <source>
        <dbReference type="Proteomes" id="UP000028730"/>
    </source>
</evidence>
<keyword evidence="1" id="KW-0472">Membrane</keyword>
<organism evidence="2 3">
    <name type="scientific">Bifidobacterium bombi DSM 19703</name>
    <dbReference type="NCBI Taxonomy" id="1341695"/>
    <lineage>
        <taxon>Bacteria</taxon>
        <taxon>Bacillati</taxon>
        <taxon>Actinomycetota</taxon>
        <taxon>Actinomycetes</taxon>
        <taxon>Bifidobacteriales</taxon>
        <taxon>Bifidobacteriaceae</taxon>
        <taxon>Bifidobacterium</taxon>
    </lineage>
</organism>
<name>A0A080N6N0_9BIFI</name>
<dbReference type="OrthoDB" id="3239252at2"/>
<dbReference type="Proteomes" id="UP000028730">
    <property type="component" value="Unassembled WGS sequence"/>
</dbReference>
<feature type="transmembrane region" description="Helical" evidence="1">
    <location>
        <begin position="34"/>
        <end position="54"/>
    </location>
</feature>
<feature type="transmembrane region" description="Helical" evidence="1">
    <location>
        <begin position="7"/>
        <end position="28"/>
    </location>
</feature>
<dbReference type="RefSeq" id="WP_152570140.1">
    <property type="nucleotide sequence ID" value="NZ_ATLK01000001.1"/>
</dbReference>
<keyword evidence="1" id="KW-0812">Transmembrane</keyword>
<keyword evidence="3" id="KW-1185">Reference proteome</keyword>
<dbReference type="Pfam" id="PF21844">
    <property type="entry name" value="DUF6903"/>
    <property type="match status" value="1"/>
</dbReference>
<proteinExistence type="predicted"/>
<evidence type="ECO:0000256" key="1">
    <source>
        <dbReference type="SAM" id="Phobius"/>
    </source>
</evidence>
<dbReference type="STRING" id="1341695.BBOMB_1156"/>
<reference evidence="2 3" key="1">
    <citation type="journal article" date="2014" name="Appl. Environ. Microbiol.">
        <title>Genomic encyclopedia of type strains of the genus Bifidobacterium.</title>
        <authorList>
            <person name="Milani C."/>
            <person name="Lugli G.A."/>
            <person name="Duranti S."/>
            <person name="Turroni F."/>
            <person name="Bottacini F."/>
            <person name="Mangifesta M."/>
            <person name="Sanchez B."/>
            <person name="Viappiani A."/>
            <person name="Mancabelli L."/>
            <person name="Taminiau B."/>
            <person name="Delcenserie V."/>
            <person name="Barrangou R."/>
            <person name="Margolles A."/>
            <person name="van Sinderen D."/>
            <person name="Ventura M."/>
        </authorList>
    </citation>
    <scope>NUCLEOTIDE SEQUENCE [LARGE SCALE GENOMIC DNA]</scope>
    <source>
        <strain evidence="2 3">DSM 19703</strain>
    </source>
</reference>
<gene>
    <name evidence="2" type="ORF">BBOMB_1156</name>
</gene>
<comment type="caution">
    <text evidence="2">The sequence shown here is derived from an EMBL/GenBank/DDBJ whole genome shotgun (WGS) entry which is preliminary data.</text>
</comment>